<dbReference type="Proteomes" id="UP000527616">
    <property type="component" value="Unassembled WGS sequence"/>
</dbReference>
<proteinExistence type="predicted"/>
<sequence>MARLDKASPDMLSLDLANPRIPDAKFTDEEAAIAYLYAQADLGELIQSIGNSGWLDFEPLIVEESTRTVVEGNRRLAALRIIASPHLQQQFKVTLPQPLHANAIPTEIQVNYVGSRKEARDFIGFKHVNGAFKWDSYAKARFAHSWLQDGDDIDEVSRRLGDGHNTVSRLVNGVVVLEQAEKTKLFDRELRSRTSFYFSHLYTALSTANVRQFLGLPESDNSVLPSQPVPASHRAHLRDLLSWLYGQKDEPALIRSQNPDLGRLINVLGSERAIRVLESNRDLDRAFDVVEDKAKAFEKAFYQLASSAEDVSRIIARYDPRSDLVDDAEATLRVVTIVVNAMKEAHLGGRSSDES</sequence>
<dbReference type="RefSeq" id="WP_179443567.1">
    <property type="nucleotide sequence ID" value="NZ_JACBZS010000001.1"/>
</dbReference>
<dbReference type="EMBL" id="JACBZS010000001">
    <property type="protein sequence ID" value="NYI69494.1"/>
    <property type="molecule type" value="Genomic_DNA"/>
</dbReference>
<keyword evidence="2" id="KW-1185">Reference proteome</keyword>
<name>A0A7Z0D5Y9_9ACTN</name>
<dbReference type="AlphaFoldDB" id="A0A7Z0D5Y9"/>
<evidence type="ECO:0008006" key="3">
    <source>
        <dbReference type="Google" id="ProtNLM"/>
    </source>
</evidence>
<evidence type="ECO:0000313" key="2">
    <source>
        <dbReference type="Proteomes" id="UP000527616"/>
    </source>
</evidence>
<evidence type="ECO:0000313" key="1">
    <source>
        <dbReference type="EMBL" id="NYI69494.1"/>
    </source>
</evidence>
<gene>
    <name evidence="1" type="ORF">GGQ54_000054</name>
</gene>
<accession>A0A7Z0D5Y9</accession>
<protein>
    <recommendedName>
        <fullName evidence="3">ParB/Sulfiredoxin domain-containing protein</fullName>
    </recommendedName>
</protein>
<comment type="caution">
    <text evidence="1">The sequence shown here is derived from an EMBL/GenBank/DDBJ whole genome shotgun (WGS) entry which is preliminary data.</text>
</comment>
<reference evidence="1 2" key="1">
    <citation type="submission" date="2020-07" db="EMBL/GenBank/DDBJ databases">
        <title>Sequencing the genomes of 1000 actinobacteria strains.</title>
        <authorList>
            <person name="Klenk H.-P."/>
        </authorList>
    </citation>
    <scope>NUCLEOTIDE SEQUENCE [LARGE SCALE GENOMIC DNA]</scope>
    <source>
        <strain evidence="1 2">DSM 103164</strain>
    </source>
</reference>
<organism evidence="1 2">
    <name type="scientific">Naumannella cuiyingiana</name>
    <dbReference type="NCBI Taxonomy" id="1347891"/>
    <lineage>
        <taxon>Bacteria</taxon>
        <taxon>Bacillati</taxon>
        <taxon>Actinomycetota</taxon>
        <taxon>Actinomycetes</taxon>
        <taxon>Propionibacteriales</taxon>
        <taxon>Propionibacteriaceae</taxon>
        <taxon>Naumannella</taxon>
    </lineage>
</organism>